<dbReference type="SUPFAM" id="SSF103473">
    <property type="entry name" value="MFS general substrate transporter"/>
    <property type="match status" value="1"/>
</dbReference>
<dbReference type="PROSITE" id="PS50850">
    <property type="entry name" value="MFS"/>
    <property type="match status" value="1"/>
</dbReference>
<feature type="domain" description="Major facilitator superfamily (MFS) profile" evidence="6">
    <location>
        <begin position="1"/>
        <end position="60"/>
    </location>
</feature>
<dbReference type="GO" id="GO:0022857">
    <property type="term" value="F:transmembrane transporter activity"/>
    <property type="evidence" value="ECO:0007669"/>
    <property type="project" value="InterPro"/>
</dbReference>
<evidence type="ECO:0000256" key="5">
    <source>
        <dbReference type="SAM" id="Phobius"/>
    </source>
</evidence>
<evidence type="ECO:0000256" key="3">
    <source>
        <dbReference type="ARBA" id="ARBA00022989"/>
    </source>
</evidence>
<evidence type="ECO:0000256" key="1">
    <source>
        <dbReference type="ARBA" id="ARBA00004141"/>
    </source>
</evidence>
<dbReference type="PRINTS" id="PR01035">
    <property type="entry name" value="TCRTETA"/>
</dbReference>
<name>J0QT54_9HYPH</name>
<dbReference type="Proteomes" id="UP000002646">
    <property type="component" value="Unassembled WGS sequence"/>
</dbReference>
<evidence type="ECO:0000256" key="4">
    <source>
        <dbReference type="ARBA" id="ARBA00023136"/>
    </source>
</evidence>
<evidence type="ECO:0000256" key="2">
    <source>
        <dbReference type="ARBA" id="ARBA00022692"/>
    </source>
</evidence>
<sequence>MLTGCLLSGISSANFAICMAYLSDISDDRTRTRNFGLLGIASGLGFILGSFIGGFLGQFG</sequence>
<dbReference type="AlphaFoldDB" id="J0QT54"/>
<organism evidence="7 8">
    <name type="scientific">Cardidatus Bartonella washoeensis 085-0475</name>
    <dbReference type="NCBI Taxonomy" id="1094564"/>
    <lineage>
        <taxon>Bacteria</taxon>
        <taxon>Pseudomonadati</taxon>
        <taxon>Pseudomonadota</taxon>
        <taxon>Alphaproteobacteria</taxon>
        <taxon>Hyphomicrobiales</taxon>
        <taxon>Bartonellaceae</taxon>
        <taxon>Bartonella</taxon>
    </lineage>
</organism>
<dbReference type="Pfam" id="PF07690">
    <property type="entry name" value="MFS_1"/>
    <property type="match status" value="1"/>
</dbReference>
<dbReference type="GO" id="GO:0016020">
    <property type="term" value="C:membrane"/>
    <property type="evidence" value="ECO:0007669"/>
    <property type="project" value="UniProtKB-SubCell"/>
</dbReference>
<comment type="subcellular location">
    <subcellularLocation>
        <location evidence="1">Membrane</location>
        <topology evidence="1">Multi-pass membrane protein</topology>
    </subcellularLocation>
</comment>
<keyword evidence="2 5" id="KW-0812">Transmembrane</keyword>
<accession>J0QT54</accession>
<evidence type="ECO:0000313" key="7">
    <source>
        <dbReference type="EMBL" id="EJF86289.1"/>
    </source>
</evidence>
<feature type="transmembrane region" description="Helical" evidence="5">
    <location>
        <begin position="6"/>
        <end position="23"/>
    </location>
</feature>
<protein>
    <recommendedName>
        <fullName evidence="6">Major facilitator superfamily (MFS) profile domain-containing protein</fullName>
    </recommendedName>
</protein>
<comment type="caution">
    <text evidence="7">The sequence shown here is derived from an EMBL/GenBank/DDBJ whole genome shotgun (WGS) entry which is preliminary data.</text>
</comment>
<dbReference type="Gene3D" id="1.20.1250.20">
    <property type="entry name" value="MFS general substrate transporter like domains"/>
    <property type="match status" value="1"/>
</dbReference>
<gene>
    <name evidence="7" type="ORF">MCW_00185</name>
</gene>
<keyword evidence="4 5" id="KW-0472">Membrane</keyword>
<dbReference type="InterPro" id="IPR020846">
    <property type="entry name" value="MFS_dom"/>
</dbReference>
<dbReference type="InterPro" id="IPR036259">
    <property type="entry name" value="MFS_trans_sf"/>
</dbReference>
<feature type="transmembrane region" description="Helical" evidence="5">
    <location>
        <begin position="35"/>
        <end position="56"/>
    </location>
</feature>
<evidence type="ECO:0000259" key="6">
    <source>
        <dbReference type="PROSITE" id="PS50850"/>
    </source>
</evidence>
<proteinExistence type="predicted"/>
<dbReference type="HOGENOM" id="CLU_2931957_0_0_5"/>
<dbReference type="InterPro" id="IPR011701">
    <property type="entry name" value="MFS"/>
</dbReference>
<dbReference type="PATRIC" id="fig|1094564.3.peg.244"/>
<reference evidence="7 8" key="1">
    <citation type="submission" date="2012-03" db="EMBL/GenBank/DDBJ databases">
        <title>The Genome Sequence of Bartonella washoensis 085-0475.</title>
        <authorList>
            <consortium name="The Broad Institute Genome Sequencing Platform"/>
            <consortium name="The Broad Institute Genome Sequencing Center for Infectious Disease"/>
            <person name="Feldgarden M."/>
            <person name="Kirby J."/>
            <person name="Kosoy M."/>
            <person name="Birtles R."/>
            <person name="Probert W.S."/>
            <person name="Chiaraviglio L."/>
            <person name="Young S.K."/>
            <person name="Zeng Q."/>
            <person name="Gargeya S."/>
            <person name="Fitzgerald M."/>
            <person name="Haas B."/>
            <person name="Abouelleil A."/>
            <person name="Alvarado L."/>
            <person name="Arachchi H.M."/>
            <person name="Berlin A."/>
            <person name="Chapman S.B."/>
            <person name="Gearin G."/>
            <person name="Goldberg J."/>
            <person name="Griggs A."/>
            <person name="Gujja S."/>
            <person name="Hansen M."/>
            <person name="Heiman D."/>
            <person name="Howarth C."/>
            <person name="Larimer J."/>
            <person name="Lui A."/>
            <person name="MacDonald P.J.P."/>
            <person name="McCowen C."/>
            <person name="Montmayeur A."/>
            <person name="Murphy C."/>
            <person name="Neiman D."/>
            <person name="Pearson M."/>
            <person name="Priest M."/>
            <person name="Roberts A."/>
            <person name="Saif S."/>
            <person name="Shea T."/>
            <person name="Sisk P."/>
            <person name="Stolte C."/>
            <person name="Sykes S."/>
            <person name="Wortman J."/>
            <person name="Nusbaum C."/>
            <person name="Birren B."/>
        </authorList>
    </citation>
    <scope>NUCLEOTIDE SEQUENCE [LARGE SCALE GENOMIC DNA]</scope>
    <source>
        <strain evidence="7 8">085-0475</strain>
    </source>
</reference>
<dbReference type="InterPro" id="IPR001958">
    <property type="entry name" value="Tet-R_TetA/multi-R_MdtG-like"/>
</dbReference>
<keyword evidence="3 5" id="KW-1133">Transmembrane helix</keyword>
<evidence type="ECO:0000313" key="8">
    <source>
        <dbReference type="Proteomes" id="UP000002646"/>
    </source>
</evidence>
<dbReference type="EMBL" id="AILX01000005">
    <property type="protein sequence ID" value="EJF86289.1"/>
    <property type="molecule type" value="Genomic_DNA"/>
</dbReference>